<dbReference type="SMART" id="SM00060">
    <property type="entry name" value="FN3"/>
    <property type="match status" value="1"/>
</dbReference>
<dbReference type="Pfam" id="PF18078">
    <property type="entry name" value="Thioredoxin_11"/>
    <property type="match status" value="1"/>
</dbReference>
<name>A0A820DN40_9BILA</name>
<dbReference type="Pfam" id="PF00041">
    <property type="entry name" value="fn3"/>
    <property type="match status" value="1"/>
</dbReference>
<dbReference type="EMBL" id="CAJOBO010001865">
    <property type="protein sequence ID" value="CAF4414862.1"/>
    <property type="molecule type" value="Genomic_DNA"/>
</dbReference>
<proteinExistence type="predicted"/>
<dbReference type="InterPro" id="IPR036116">
    <property type="entry name" value="FN3_sf"/>
</dbReference>
<comment type="caution">
    <text evidence="3">The sequence shown here is derived from an EMBL/GenBank/DDBJ whole genome shotgun (WGS) entry which is preliminary data.</text>
</comment>
<dbReference type="InterPro" id="IPR040581">
    <property type="entry name" value="Thioredoxin_11"/>
</dbReference>
<dbReference type="InterPro" id="IPR056072">
    <property type="entry name" value="SNTX_MACPF/CDC-like_dom"/>
</dbReference>
<feature type="domain" description="Fibronectin type-III" evidence="1">
    <location>
        <begin position="526"/>
        <end position="619"/>
    </location>
</feature>
<keyword evidence="5" id="KW-1185">Reference proteome</keyword>
<dbReference type="PROSITE" id="PS50853">
    <property type="entry name" value="FN3"/>
    <property type="match status" value="1"/>
</dbReference>
<dbReference type="Proteomes" id="UP000663873">
    <property type="component" value="Unassembled WGS sequence"/>
</dbReference>
<dbReference type="PANTHER" id="PTHR31594">
    <property type="entry name" value="AIG1-TYPE G DOMAIN-CONTAINING PROTEIN"/>
    <property type="match status" value="1"/>
</dbReference>
<dbReference type="AlphaFoldDB" id="A0A820DN40"/>
<dbReference type="CDD" id="cd00063">
    <property type="entry name" value="FN3"/>
    <property type="match status" value="1"/>
</dbReference>
<accession>A0A820DN40</accession>
<evidence type="ECO:0000259" key="1">
    <source>
        <dbReference type="PROSITE" id="PS50853"/>
    </source>
</evidence>
<sequence length="1065" mass="123710">MSTRSSLIRSNMSSEKHSTLKMMALNRPCELGMLYDFINDKFISEISFWNSNLSSENINCQHLSLKKCELFITDKFREKADLLGIDNNLKLSILANLVELSGSTKLIDDRKKTNFNLRFILKYSIEKDLRALTMTFINKNYGKYREVLDKNIATHVVTDILYGGDIVFVFDRTVFNDENRTDIENSIKLLLKKFEQFQILDNGELNWKDHEKNLAGTLKCQYYGDFQIEVNPTTFEETVKIYKQLKMLIRQNNYNAIPKQIWICPLYLLDEFRFVTKNFNQISDNILVDSIETFEYLYKLEIITNDLFQNLSSIQMFHRTKQQFLTHLSRISEIEVLLRNQFVELLPKIRAGSIEENTLQDRLGTLNLFSSDKRRLDDWIELNKKKIELFEMILNQIRTQENIHRLTCSFAEFQKNFKNKFILRLIIHITEKNDSFLNEIFQYFNHKKSQFTYQGTKKENWFNKENIASMKQQVSLFVNFAQHNHSKSNIQFIIDEEYTDEFQMNQGLSYILYQNGVPTDFEMPSKPGKPFVTNVSEHNLTLDWSKPTNGSRSIQQYKIYRKTISHNKWELLLTTVDSRLSVNISNLGNGKYQFKIQGITLAGDTDESDASAIVELPPPTLIEKIISKPVPIVTPNQITAEKATVDVTPEWFKQMKPVPKEKIRFPASYKENSPKDIRTYECLSVYRSMVKKTDNIDFVAEPFSSAVNNTETLVVVLNELANQFGARLTFTDANFQYKDSNYRTACGIANLGSIHSFLATERNFQTAKFNLHLNLNYNDIIRSPGTLENFVLKMINDTSAIARCDKDFIRVFSVKSTSSIHVEVGITTPEIYQTKKVAEIVKESLRNISKGKRPDIVQDSVPYTFQKLIPYDYDYKFETVIAFLQLQMSDFDPRYNRDYPNANTEIRGGFPYYFPQGWYRHALKVDDKYFEDQAWLGMNNGPGEWAVAYHGTQSNAVKGIKNDGFLQDFTSRDLMKDEAKCQNQSVPDVKGLYVATHCEGGASIYSRPFTIKDSKDASKNYKIVFQCRVQPEKFTQHQTPVDVGMAWRVFDEKAIRPYGLLLKTS</sequence>
<dbReference type="Proteomes" id="UP000663825">
    <property type="component" value="Unassembled WGS sequence"/>
</dbReference>
<dbReference type="InterPro" id="IPR013783">
    <property type="entry name" value="Ig-like_fold"/>
</dbReference>
<dbReference type="SUPFAM" id="SSF49265">
    <property type="entry name" value="Fibronectin type III"/>
    <property type="match status" value="1"/>
</dbReference>
<dbReference type="InterPro" id="IPR003961">
    <property type="entry name" value="FN3_dom"/>
</dbReference>
<evidence type="ECO:0000313" key="3">
    <source>
        <dbReference type="EMBL" id="CAF4234988.1"/>
    </source>
</evidence>
<dbReference type="EMBL" id="CAJOBP010000917">
    <property type="protein sequence ID" value="CAF4234988.1"/>
    <property type="molecule type" value="Genomic_DNA"/>
</dbReference>
<dbReference type="Pfam" id="PF24674">
    <property type="entry name" value="MACPF_SNTX"/>
    <property type="match status" value="1"/>
</dbReference>
<dbReference type="EMBL" id="CAJNXB010005310">
    <property type="protein sequence ID" value="CAF3418486.1"/>
    <property type="molecule type" value="Genomic_DNA"/>
</dbReference>
<dbReference type="PANTHER" id="PTHR31594:SF14">
    <property type="entry name" value="FIBRONECTIN TYPE-III DOMAIN-CONTAINING PROTEIN"/>
    <property type="match status" value="1"/>
</dbReference>
<evidence type="ECO:0000313" key="4">
    <source>
        <dbReference type="EMBL" id="CAF4414862.1"/>
    </source>
</evidence>
<evidence type="ECO:0000313" key="2">
    <source>
        <dbReference type="EMBL" id="CAF3418486.1"/>
    </source>
</evidence>
<reference evidence="3" key="1">
    <citation type="submission" date="2021-02" db="EMBL/GenBank/DDBJ databases">
        <authorList>
            <person name="Nowell W R."/>
        </authorList>
    </citation>
    <scope>NUCLEOTIDE SEQUENCE</scope>
</reference>
<dbReference type="Proteomes" id="UP000663851">
    <property type="component" value="Unassembled WGS sequence"/>
</dbReference>
<dbReference type="OrthoDB" id="8954335at2759"/>
<dbReference type="Gene3D" id="2.60.40.10">
    <property type="entry name" value="Immunoglobulins"/>
    <property type="match status" value="1"/>
</dbReference>
<evidence type="ECO:0000313" key="5">
    <source>
        <dbReference type="Proteomes" id="UP000663873"/>
    </source>
</evidence>
<gene>
    <name evidence="4" type="ORF">HFQ381_LOCUS21111</name>
    <name evidence="2" type="ORF">TIS948_LOCUS29250</name>
    <name evidence="3" type="ORF">UJA718_LOCUS8574</name>
</gene>
<dbReference type="InterPro" id="IPR052090">
    <property type="entry name" value="Cytolytic_pore-forming_toxin"/>
</dbReference>
<organism evidence="3 5">
    <name type="scientific">Rotaria socialis</name>
    <dbReference type="NCBI Taxonomy" id="392032"/>
    <lineage>
        <taxon>Eukaryota</taxon>
        <taxon>Metazoa</taxon>
        <taxon>Spiralia</taxon>
        <taxon>Gnathifera</taxon>
        <taxon>Rotifera</taxon>
        <taxon>Eurotatoria</taxon>
        <taxon>Bdelloidea</taxon>
        <taxon>Philodinida</taxon>
        <taxon>Philodinidae</taxon>
        <taxon>Rotaria</taxon>
    </lineage>
</organism>
<protein>
    <recommendedName>
        <fullName evidence="1">Fibronectin type-III domain-containing protein</fullName>
    </recommendedName>
</protein>